<reference evidence="6" key="1">
    <citation type="journal article" date="2019" name="Int. J. Syst. Evol. Microbiol.">
        <title>The Global Catalogue of Microorganisms (GCM) 10K type strain sequencing project: providing services to taxonomists for standard genome sequencing and annotation.</title>
        <authorList>
            <consortium name="The Broad Institute Genomics Platform"/>
            <consortium name="The Broad Institute Genome Sequencing Center for Infectious Disease"/>
            <person name="Wu L."/>
            <person name="Ma J."/>
        </authorList>
    </citation>
    <scope>NUCLEOTIDE SEQUENCE [LARGE SCALE GENOMIC DNA]</scope>
    <source>
        <strain evidence="6">CCUG 46385</strain>
    </source>
</reference>
<dbReference type="InterPro" id="IPR000055">
    <property type="entry name" value="Restrct_endonuc_typeI_TRD"/>
</dbReference>
<feature type="domain" description="Type I restriction modification DNA specificity" evidence="4">
    <location>
        <begin position="7"/>
        <end position="160"/>
    </location>
</feature>
<dbReference type="InterPro" id="IPR044946">
    <property type="entry name" value="Restrct_endonuc_typeI_TRD_sf"/>
</dbReference>
<proteinExistence type="inferred from homology"/>
<dbReference type="InterPro" id="IPR052021">
    <property type="entry name" value="Type-I_RS_S_subunit"/>
</dbReference>
<accession>A0ABV9QJ56</accession>
<dbReference type="GO" id="GO:0004519">
    <property type="term" value="F:endonuclease activity"/>
    <property type="evidence" value="ECO:0007669"/>
    <property type="project" value="UniProtKB-KW"/>
</dbReference>
<keyword evidence="5" id="KW-0255">Endonuclease</keyword>
<keyword evidence="3" id="KW-0238">DNA-binding</keyword>
<evidence type="ECO:0000256" key="1">
    <source>
        <dbReference type="ARBA" id="ARBA00010923"/>
    </source>
</evidence>
<sequence length="372" mass="43630">MSKNSKKTVRLGDVATYVNGYAFKPSDWNTTGIPIIRIQDLTGSSCNPNYYQGEYNEKFLVDNEDVLISWSASLGVYVWDKGKALLNQHIFKVVFDKCEIEKYYYVFSVRQKLMDMVLRSRGATMKHIVKKDFENIRIPFPSKKMQKQIAGILMRVDSLLLMRKNQLLYLDRLVKSQFIEMFGDPVRNTMRWNVKCVSEVAPIEQYRGKHEKRVWLLNLDMVESHTGEIKEYIYVDVEEVGSSVCSFDEGNVLYSKLRPYLNKVVIPERKGYGTSEWVTFRPKSSCLNRVFFAYLIRDRGFVLWIREKVFGAKMPRVSMKDFMKFKCILPPIELQNKFADFVRQVDKSKLEVQQSLEELETLKKALMQEYFG</sequence>
<dbReference type="GO" id="GO:0016787">
    <property type="term" value="F:hydrolase activity"/>
    <property type="evidence" value="ECO:0007669"/>
    <property type="project" value="UniProtKB-KW"/>
</dbReference>
<dbReference type="SUPFAM" id="SSF116734">
    <property type="entry name" value="DNA methylase specificity domain"/>
    <property type="match status" value="2"/>
</dbReference>
<organism evidence="5 6">
    <name type="scientific">Filifactor villosus</name>
    <dbReference type="NCBI Taxonomy" id="29374"/>
    <lineage>
        <taxon>Bacteria</taxon>
        <taxon>Bacillati</taxon>
        <taxon>Bacillota</taxon>
        <taxon>Clostridia</taxon>
        <taxon>Peptostreptococcales</taxon>
        <taxon>Filifactoraceae</taxon>
        <taxon>Filifactor</taxon>
    </lineage>
</organism>
<evidence type="ECO:0000313" key="5">
    <source>
        <dbReference type="EMBL" id="MFC4803716.1"/>
    </source>
</evidence>
<name>A0ABV9QJ56_9FIRM</name>
<keyword evidence="6" id="KW-1185">Reference proteome</keyword>
<protein>
    <submittedName>
        <fullName evidence="5">Restriction endonuclease subunit S</fullName>
        <ecNumber evidence="5">3.1.21.-</ecNumber>
    </submittedName>
</protein>
<gene>
    <name evidence="5" type="ORF">ACFO4R_01345</name>
</gene>
<keyword evidence="5" id="KW-0540">Nuclease</keyword>
<evidence type="ECO:0000313" key="6">
    <source>
        <dbReference type="Proteomes" id="UP001595916"/>
    </source>
</evidence>
<dbReference type="CDD" id="cd17254">
    <property type="entry name" value="RMtype1_S_FclI-TRD1-CR1_like"/>
    <property type="match status" value="1"/>
</dbReference>
<keyword evidence="5" id="KW-0378">Hydrolase</keyword>
<dbReference type="Gene3D" id="3.90.220.20">
    <property type="entry name" value="DNA methylase specificity domains"/>
    <property type="match status" value="2"/>
</dbReference>
<feature type="domain" description="Type I restriction modification DNA specificity" evidence="4">
    <location>
        <begin position="247"/>
        <end position="360"/>
    </location>
</feature>
<dbReference type="EMBL" id="JBHSHL010000003">
    <property type="protein sequence ID" value="MFC4803716.1"/>
    <property type="molecule type" value="Genomic_DNA"/>
</dbReference>
<comment type="similarity">
    <text evidence="1">Belongs to the type-I restriction system S methylase family.</text>
</comment>
<keyword evidence="2" id="KW-0680">Restriction system</keyword>
<comment type="caution">
    <text evidence="5">The sequence shown here is derived from an EMBL/GenBank/DDBJ whole genome shotgun (WGS) entry which is preliminary data.</text>
</comment>
<dbReference type="Proteomes" id="UP001595916">
    <property type="component" value="Unassembled WGS sequence"/>
</dbReference>
<dbReference type="EC" id="3.1.21.-" evidence="5"/>
<dbReference type="PANTHER" id="PTHR30408">
    <property type="entry name" value="TYPE-1 RESTRICTION ENZYME ECOKI SPECIFICITY PROTEIN"/>
    <property type="match status" value="1"/>
</dbReference>
<dbReference type="Pfam" id="PF01420">
    <property type="entry name" value="Methylase_S"/>
    <property type="match status" value="2"/>
</dbReference>
<evidence type="ECO:0000259" key="4">
    <source>
        <dbReference type="Pfam" id="PF01420"/>
    </source>
</evidence>
<dbReference type="RefSeq" id="WP_379787167.1">
    <property type="nucleotide sequence ID" value="NZ_JBHSHL010000003.1"/>
</dbReference>
<evidence type="ECO:0000256" key="2">
    <source>
        <dbReference type="ARBA" id="ARBA00022747"/>
    </source>
</evidence>
<dbReference type="PANTHER" id="PTHR30408:SF12">
    <property type="entry name" value="TYPE I RESTRICTION ENZYME MJAVIII SPECIFICITY SUBUNIT"/>
    <property type="match status" value="1"/>
</dbReference>
<evidence type="ECO:0000256" key="3">
    <source>
        <dbReference type="ARBA" id="ARBA00023125"/>
    </source>
</evidence>